<evidence type="ECO:0000256" key="2">
    <source>
        <dbReference type="ARBA" id="ARBA00022763"/>
    </source>
</evidence>
<evidence type="ECO:0000313" key="7">
    <source>
        <dbReference type="Proteomes" id="UP001174908"/>
    </source>
</evidence>
<accession>A0ABT7N9I7</accession>
<evidence type="ECO:0000256" key="5">
    <source>
        <dbReference type="HAMAP-Rule" id="MF_00527"/>
    </source>
</evidence>
<dbReference type="PANTHER" id="PTHR10429:SF0">
    <property type="entry name" value="DNA-3-METHYLADENINE GLYCOSYLASE"/>
    <property type="match status" value="1"/>
</dbReference>
<evidence type="ECO:0000256" key="3">
    <source>
        <dbReference type="ARBA" id="ARBA00022801"/>
    </source>
</evidence>
<dbReference type="Pfam" id="PF02245">
    <property type="entry name" value="Pur_DNA_glyco"/>
    <property type="match status" value="1"/>
</dbReference>
<dbReference type="InterPro" id="IPR011034">
    <property type="entry name" value="Formyl_transferase-like_C_sf"/>
</dbReference>
<dbReference type="CDD" id="cd00540">
    <property type="entry name" value="AAG"/>
    <property type="match status" value="1"/>
</dbReference>
<dbReference type="SUPFAM" id="SSF50486">
    <property type="entry name" value="FMT C-terminal domain-like"/>
    <property type="match status" value="1"/>
</dbReference>
<comment type="similarity">
    <text evidence="1 5">Belongs to the DNA glycosylase MPG family.</text>
</comment>
<gene>
    <name evidence="6" type="ORF">QTH91_08880</name>
</gene>
<dbReference type="NCBIfam" id="TIGR00567">
    <property type="entry name" value="3mg"/>
    <property type="match status" value="1"/>
</dbReference>
<evidence type="ECO:0000313" key="6">
    <source>
        <dbReference type="EMBL" id="MDM0044592.1"/>
    </source>
</evidence>
<protein>
    <recommendedName>
        <fullName evidence="5">Putative 3-methyladenine DNA glycosylase</fullName>
        <ecNumber evidence="5">3.2.2.-</ecNumber>
    </recommendedName>
</protein>
<dbReference type="InterPro" id="IPR003180">
    <property type="entry name" value="MPG"/>
</dbReference>
<dbReference type="EMBL" id="JASZYV010000002">
    <property type="protein sequence ID" value="MDM0044592.1"/>
    <property type="molecule type" value="Genomic_DNA"/>
</dbReference>
<dbReference type="NCBIfam" id="NF002003">
    <property type="entry name" value="PRK00802.1-3"/>
    <property type="match status" value="1"/>
</dbReference>
<keyword evidence="6" id="KW-0326">Glycosidase</keyword>
<evidence type="ECO:0000256" key="4">
    <source>
        <dbReference type="ARBA" id="ARBA00023204"/>
    </source>
</evidence>
<keyword evidence="2 5" id="KW-0227">DNA damage</keyword>
<dbReference type="Gene3D" id="3.10.300.10">
    <property type="entry name" value="Methylpurine-DNA glycosylase (MPG)"/>
    <property type="match status" value="1"/>
</dbReference>
<organism evidence="6 7">
    <name type="scientific">Variovorax dokdonensis</name>
    <dbReference type="NCBI Taxonomy" id="344883"/>
    <lineage>
        <taxon>Bacteria</taxon>
        <taxon>Pseudomonadati</taxon>
        <taxon>Pseudomonadota</taxon>
        <taxon>Betaproteobacteria</taxon>
        <taxon>Burkholderiales</taxon>
        <taxon>Comamonadaceae</taxon>
        <taxon>Variovorax</taxon>
    </lineage>
</organism>
<evidence type="ECO:0000256" key="1">
    <source>
        <dbReference type="ARBA" id="ARBA00009232"/>
    </source>
</evidence>
<dbReference type="GO" id="GO:0016798">
    <property type="term" value="F:hydrolase activity, acting on glycosyl bonds"/>
    <property type="evidence" value="ECO:0007669"/>
    <property type="project" value="UniProtKB-KW"/>
</dbReference>
<dbReference type="RefSeq" id="WP_286659716.1">
    <property type="nucleotide sequence ID" value="NZ_JASZYV010000002.1"/>
</dbReference>
<dbReference type="HAMAP" id="MF_00527">
    <property type="entry name" value="3MGH"/>
    <property type="match status" value="1"/>
</dbReference>
<reference evidence="6" key="1">
    <citation type="submission" date="2023-06" db="EMBL/GenBank/DDBJ databases">
        <authorList>
            <person name="Jiang Y."/>
            <person name="Liu Q."/>
        </authorList>
    </citation>
    <scope>NUCLEOTIDE SEQUENCE</scope>
    <source>
        <strain evidence="6">CGMCC 1.12089</strain>
    </source>
</reference>
<comment type="caution">
    <text evidence="6">The sequence shown here is derived from an EMBL/GenBank/DDBJ whole genome shotgun (WGS) entry which is preliminary data.</text>
</comment>
<dbReference type="Proteomes" id="UP001174908">
    <property type="component" value="Unassembled WGS sequence"/>
</dbReference>
<dbReference type="InterPro" id="IPR036995">
    <property type="entry name" value="MPG_sf"/>
</dbReference>
<dbReference type="PANTHER" id="PTHR10429">
    <property type="entry name" value="DNA-3-METHYLADENINE GLYCOSYLASE"/>
    <property type="match status" value="1"/>
</dbReference>
<keyword evidence="4 5" id="KW-0234">DNA repair</keyword>
<keyword evidence="7" id="KW-1185">Reference proteome</keyword>
<name>A0ABT7N9I7_9BURK</name>
<dbReference type="EC" id="3.2.2.-" evidence="5"/>
<sequence>MTSIAHPGESGDLIAGIDFGADAFEVARQLIGVTLLIDGVGGRIVETEAYDRDDPASHAFVGPTSRNAAMFGPPGRAYVYRSYGIHWCLNFVCREEGHGAGVLIRAVEPTAGLPVMRRRRGLADPRLLCAGPGRVGEALGVDGGFNGKRLDSAPFELVAADPAAPLELVVGPRIGISKAADRPWRFGEAGSRFWSRPFPLARRQGS</sequence>
<keyword evidence="3 5" id="KW-0378">Hydrolase</keyword>
<proteinExistence type="inferred from homology"/>